<dbReference type="InParanoid" id="A0A1X7UGU8"/>
<organism evidence="2">
    <name type="scientific">Amphimedon queenslandica</name>
    <name type="common">Sponge</name>
    <dbReference type="NCBI Taxonomy" id="400682"/>
    <lineage>
        <taxon>Eukaryota</taxon>
        <taxon>Metazoa</taxon>
        <taxon>Porifera</taxon>
        <taxon>Demospongiae</taxon>
        <taxon>Heteroscleromorpha</taxon>
        <taxon>Haplosclerida</taxon>
        <taxon>Niphatidae</taxon>
        <taxon>Amphimedon</taxon>
    </lineage>
</organism>
<dbReference type="AlphaFoldDB" id="A0A1X7UGU8"/>
<proteinExistence type="predicted"/>
<keyword evidence="1" id="KW-0175">Coiled coil</keyword>
<reference evidence="2" key="1">
    <citation type="submission" date="2017-05" db="UniProtKB">
        <authorList>
            <consortium name="EnsemblMetazoa"/>
        </authorList>
    </citation>
    <scope>IDENTIFICATION</scope>
</reference>
<dbReference type="EnsemblMetazoa" id="Aqu2.1.27002_001">
    <property type="protein sequence ID" value="Aqu2.1.27002_001"/>
    <property type="gene ID" value="Aqu2.1.27002"/>
</dbReference>
<protein>
    <submittedName>
        <fullName evidence="2">Uncharacterized protein</fullName>
    </submittedName>
</protein>
<sequence length="224" mass="25495">MMEVLPLAACNTMLTSSSGSPTPQELEKILDSVTVHIQGSHAQVNAEEVAEIVDALKKPIKSLLSKVGTLEKEQKELQRKYDDLQRKYKELESALLVGQIASHFERILLERILDGTSVSPDYATFKKLEKALQFDNLGRNRTGMHLTDREKKTAGKNWDDWDDKLQLDDDLYGSHGQLKKYRNNKAHPKLDHDIMHSCLAQLEGKDKMQVEKMIQVIERLEGDN</sequence>
<name>A0A1X7UGU8_AMPQE</name>
<accession>A0A1X7UGU8</accession>
<feature type="coiled-coil region" evidence="1">
    <location>
        <begin position="60"/>
        <end position="94"/>
    </location>
</feature>
<evidence type="ECO:0000256" key="1">
    <source>
        <dbReference type="SAM" id="Coils"/>
    </source>
</evidence>
<evidence type="ECO:0000313" key="2">
    <source>
        <dbReference type="EnsemblMetazoa" id="Aqu2.1.27002_001"/>
    </source>
</evidence>